<keyword evidence="11" id="KW-1185">Reference proteome</keyword>
<dbReference type="GO" id="GO:0042597">
    <property type="term" value="C:periplasmic space"/>
    <property type="evidence" value="ECO:0007669"/>
    <property type="project" value="UniProtKB-SubCell"/>
</dbReference>
<protein>
    <submittedName>
        <fullName evidence="10">Efflux RND transporter periplasmic adaptor subunit</fullName>
    </submittedName>
</protein>
<proteinExistence type="inferred from homology"/>
<evidence type="ECO:0000259" key="9">
    <source>
        <dbReference type="Pfam" id="PF25954"/>
    </source>
</evidence>
<evidence type="ECO:0000313" key="11">
    <source>
        <dbReference type="Proteomes" id="UP000676649"/>
    </source>
</evidence>
<comment type="subcellular location">
    <subcellularLocation>
        <location evidence="1">Periplasm</location>
    </subcellularLocation>
</comment>
<gene>
    <name evidence="10" type="ORF">KEF85_07435</name>
</gene>
<evidence type="ECO:0000256" key="7">
    <source>
        <dbReference type="SAM" id="Phobius"/>
    </source>
</evidence>
<keyword evidence="7" id="KW-1133">Transmembrane helix</keyword>
<evidence type="ECO:0000256" key="1">
    <source>
        <dbReference type="ARBA" id="ARBA00004418"/>
    </source>
</evidence>
<feature type="domain" description="CusB-like beta-barrel" evidence="9">
    <location>
        <begin position="249"/>
        <end position="332"/>
    </location>
</feature>
<evidence type="ECO:0000256" key="6">
    <source>
        <dbReference type="SAM" id="Coils"/>
    </source>
</evidence>
<feature type="coiled-coil region" evidence="6">
    <location>
        <begin position="188"/>
        <end position="215"/>
    </location>
</feature>
<dbReference type="InterPro" id="IPR059052">
    <property type="entry name" value="HH_YbhG-like"/>
</dbReference>
<organism evidence="10 11">
    <name type="scientific">Methylomonas paludis</name>
    <dbReference type="NCBI Taxonomy" id="1173101"/>
    <lineage>
        <taxon>Bacteria</taxon>
        <taxon>Pseudomonadati</taxon>
        <taxon>Pseudomonadota</taxon>
        <taxon>Gammaproteobacteria</taxon>
        <taxon>Methylococcales</taxon>
        <taxon>Methylococcaceae</taxon>
        <taxon>Methylomonas</taxon>
    </lineage>
</organism>
<dbReference type="SUPFAM" id="SSF111369">
    <property type="entry name" value="HlyD-like secretion proteins"/>
    <property type="match status" value="1"/>
</dbReference>
<dbReference type="Pfam" id="PF25954">
    <property type="entry name" value="Beta-barrel_RND_2"/>
    <property type="match status" value="1"/>
</dbReference>
<evidence type="ECO:0000256" key="2">
    <source>
        <dbReference type="ARBA" id="ARBA00010602"/>
    </source>
</evidence>
<feature type="domain" description="YbhG-like alpha-helical hairpin" evidence="8">
    <location>
        <begin position="95"/>
        <end position="211"/>
    </location>
</feature>
<name>A0A975MR71_9GAMM</name>
<reference evidence="10" key="1">
    <citation type="submission" date="2021-04" db="EMBL/GenBank/DDBJ databases">
        <title>Draft genome sequence data of methanotrophic Methylovulum sp. strain S1L and Methylomonas sp. strain S2AM isolated from boreal lake water columns.</title>
        <authorList>
            <person name="Rissanen A.J."/>
            <person name="Mangayil R."/>
            <person name="Svenning M.M."/>
            <person name="Khanongnuch R."/>
        </authorList>
    </citation>
    <scope>NUCLEOTIDE SEQUENCE</scope>
    <source>
        <strain evidence="10">S2AM</strain>
    </source>
</reference>
<dbReference type="InterPro" id="IPR050465">
    <property type="entry name" value="UPF0194_transport"/>
</dbReference>
<keyword evidence="4" id="KW-0574">Periplasm</keyword>
<sequence>MPAVLKNKWLLWLVVLGLVIAGLLIWRWEQRAQPLPELRLYGNIDLRQVALAFNNSERISEVLAQEGDKVQAGQVLARLDIARLTPRVAEVAAQTDAQQQVVLRMRHGSRPEEIAQARANLAAAKADADYAGLQYRRLQALTEESGGQAVSQQDLDNSRASLASNDARVQLQQKALDLAVLGPRQEDVAQAEAQLRGDQAQLAFLRQQIKDAELVAPALGIVRSRLLEPGELSTPQRPVFSLALIDPKWVRAYVSELDLGHVQPGMTAQVTVDSFPKQVFKGWVGFISPVAEFTPKAVQTEELRPSLAYEVRVFVKDPADALRLGMPATVTLPVAP</sequence>
<keyword evidence="7" id="KW-0812">Transmembrane</keyword>
<dbReference type="Gene3D" id="2.40.50.100">
    <property type="match status" value="1"/>
</dbReference>
<evidence type="ECO:0000256" key="3">
    <source>
        <dbReference type="ARBA" id="ARBA00022729"/>
    </source>
</evidence>
<dbReference type="PANTHER" id="PTHR32347:SF29">
    <property type="entry name" value="UPF0194 MEMBRANE PROTEIN YBHG"/>
    <property type="match status" value="1"/>
</dbReference>
<dbReference type="AlphaFoldDB" id="A0A975MR71"/>
<feature type="transmembrane region" description="Helical" evidence="7">
    <location>
        <begin position="9"/>
        <end position="28"/>
    </location>
</feature>
<dbReference type="PANTHER" id="PTHR32347">
    <property type="entry name" value="EFFLUX SYSTEM COMPONENT YKNX-RELATED"/>
    <property type="match status" value="1"/>
</dbReference>
<dbReference type="RefSeq" id="WP_215584594.1">
    <property type="nucleotide sequence ID" value="NZ_CP073754.1"/>
</dbReference>
<comment type="similarity">
    <text evidence="2">Belongs to the UPF0194 family.</text>
</comment>
<evidence type="ECO:0000313" key="10">
    <source>
        <dbReference type="EMBL" id="QWF72269.1"/>
    </source>
</evidence>
<keyword evidence="5 6" id="KW-0175">Coiled coil</keyword>
<dbReference type="Pfam" id="PF25881">
    <property type="entry name" value="HH_YBHG"/>
    <property type="match status" value="1"/>
</dbReference>
<dbReference type="InterPro" id="IPR058792">
    <property type="entry name" value="Beta-barrel_RND_2"/>
</dbReference>
<dbReference type="EMBL" id="CP073754">
    <property type="protein sequence ID" value="QWF72269.1"/>
    <property type="molecule type" value="Genomic_DNA"/>
</dbReference>
<evidence type="ECO:0000256" key="4">
    <source>
        <dbReference type="ARBA" id="ARBA00022764"/>
    </source>
</evidence>
<evidence type="ECO:0000256" key="5">
    <source>
        <dbReference type="ARBA" id="ARBA00023054"/>
    </source>
</evidence>
<keyword evidence="3" id="KW-0732">Signal</keyword>
<dbReference type="Gene3D" id="2.40.30.170">
    <property type="match status" value="1"/>
</dbReference>
<evidence type="ECO:0000259" key="8">
    <source>
        <dbReference type="Pfam" id="PF25881"/>
    </source>
</evidence>
<dbReference type="PRINTS" id="PR01490">
    <property type="entry name" value="RTXTOXIND"/>
</dbReference>
<keyword evidence="7" id="KW-0472">Membrane</keyword>
<accession>A0A975MR71</accession>
<dbReference type="Proteomes" id="UP000676649">
    <property type="component" value="Chromosome"/>
</dbReference>
<dbReference type="Gene3D" id="1.10.287.470">
    <property type="entry name" value="Helix hairpin bin"/>
    <property type="match status" value="1"/>
</dbReference>
<dbReference type="KEGG" id="mpad:KEF85_07435"/>